<keyword evidence="1" id="KW-0812">Transmembrane</keyword>
<accession>A0AAJ4XE50</accession>
<organism evidence="2 3">
    <name type="scientific">Sphingobacterium mizutaii</name>
    <dbReference type="NCBI Taxonomy" id="1010"/>
    <lineage>
        <taxon>Bacteria</taxon>
        <taxon>Pseudomonadati</taxon>
        <taxon>Bacteroidota</taxon>
        <taxon>Sphingobacteriia</taxon>
        <taxon>Sphingobacteriales</taxon>
        <taxon>Sphingobacteriaceae</taxon>
        <taxon>Sphingobacterium</taxon>
    </lineage>
</organism>
<keyword evidence="1" id="KW-0472">Membrane</keyword>
<evidence type="ECO:0000313" key="3">
    <source>
        <dbReference type="Proteomes" id="UP000215355"/>
    </source>
</evidence>
<evidence type="ECO:0000313" key="2">
    <source>
        <dbReference type="EMBL" id="SNV51570.1"/>
    </source>
</evidence>
<dbReference type="AlphaFoldDB" id="A0AAJ4XE50"/>
<sequence length="100" mass="11433">MKNKFQSIIPRLLVATVLVGIATLLIGTIFKVLLVTTILFSIGTLIYSKISRRRHHSEYNDYMPAFERVPERKYIMANPQAIVPIQYANKANKPTIVPIY</sequence>
<protein>
    <submittedName>
        <fullName evidence="2">Uncharacterized protein</fullName>
    </submittedName>
</protein>
<reference evidence="2 3" key="1">
    <citation type="submission" date="2017-06" db="EMBL/GenBank/DDBJ databases">
        <authorList>
            <consortium name="Pathogen Informatics"/>
        </authorList>
    </citation>
    <scope>NUCLEOTIDE SEQUENCE [LARGE SCALE GENOMIC DNA]</scope>
    <source>
        <strain evidence="2 3">NCTC12149</strain>
    </source>
</reference>
<feature type="transmembrane region" description="Helical" evidence="1">
    <location>
        <begin position="12"/>
        <end position="45"/>
    </location>
</feature>
<evidence type="ECO:0000256" key="1">
    <source>
        <dbReference type="SAM" id="Phobius"/>
    </source>
</evidence>
<dbReference type="KEGG" id="smiz:4412673_02452"/>
<dbReference type="EMBL" id="LT906468">
    <property type="protein sequence ID" value="SNV51570.1"/>
    <property type="molecule type" value="Genomic_DNA"/>
</dbReference>
<dbReference type="RefSeq" id="WP_093097269.1">
    <property type="nucleotide sequence ID" value="NZ_CP158798.1"/>
</dbReference>
<name>A0AAJ4XE50_9SPHI</name>
<keyword evidence="1" id="KW-1133">Transmembrane helix</keyword>
<proteinExistence type="predicted"/>
<gene>
    <name evidence="2" type="ORF">SAMEA4412673_02452</name>
</gene>
<dbReference type="Proteomes" id="UP000215355">
    <property type="component" value="Chromosome 1"/>
</dbReference>